<dbReference type="PANTHER" id="PTHR30273:SF2">
    <property type="entry name" value="PROTEIN FECR"/>
    <property type="match status" value="1"/>
</dbReference>
<evidence type="ECO:0008006" key="6">
    <source>
        <dbReference type="Google" id="ProtNLM"/>
    </source>
</evidence>
<dbReference type="EMBL" id="LFJV01000003">
    <property type="protein sequence ID" value="KMM35459.1"/>
    <property type="molecule type" value="Genomic_DNA"/>
</dbReference>
<reference evidence="4 5" key="1">
    <citation type="submission" date="2015-06" db="EMBL/GenBank/DDBJ databases">
        <title>Draft Genome Sequence of Parabacteroides goldsteinii with Putative Novel Metallo-Beta-Lactamases Isolated from a Blood Culture from a Human Patient.</title>
        <authorList>
            <person name="Krogh T.J."/>
            <person name="Agergaard C.N."/>
            <person name="Moller-Jensen J."/>
            <person name="Justesen U.S."/>
        </authorList>
    </citation>
    <scope>NUCLEOTIDE SEQUENCE [LARGE SCALE GENOMIC DNA]</scope>
    <source>
        <strain evidence="4 5">910340</strain>
    </source>
</reference>
<name>A0A0J6CTM1_9BACT</name>
<gene>
    <name evidence="4" type="ORF">ACM15_01310</name>
</gene>
<accession>A0A0J6CTM1</accession>
<feature type="transmembrane region" description="Helical" evidence="1">
    <location>
        <begin position="86"/>
        <end position="107"/>
    </location>
</feature>
<evidence type="ECO:0000313" key="5">
    <source>
        <dbReference type="Proteomes" id="UP000036166"/>
    </source>
</evidence>
<feature type="domain" description="Protein FecR C-terminal" evidence="3">
    <location>
        <begin position="257"/>
        <end position="323"/>
    </location>
</feature>
<dbReference type="InterPro" id="IPR012373">
    <property type="entry name" value="Ferrdict_sens_TM"/>
</dbReference>
<dbReference type="RefSeq" id="WP_048314104.1">
    <property type="nucleotide sequence ID" value="NZ_AP031410.1"/>
</dbReference>
<dbReference type="Gene3D" id="3.55.50.30">
    <property type="match status" value="1"/>
</dbReference>
<organism evidence="4 5">
    <name type="scientific">Parabacteroides goldsteinii</name>
    <dbReference type="NCBI Taxonomy" id="328812"/>
    <lineage>
        <taxon>Bacteria</taxon>
        <taxon>Pseudomonadati</taxon>
        <taxon>Bacteroidota</taxon>
        <taxon>Bacteroidia</taxon>
        <taxon>Bacteroidales</taxon>
        <taxon>Tannerellaceae</taxon>
        <taxon>Parabacteroides</taxon>
    </lineage>
</organism>
<evidence type="ECO:0000256" key="1">
    <source>
        <dbReference type="SAM" id="Phobius"/>
    </source>
</evidence>
<evidence type="ECO:0000259" key="2">
    <source>
        <dbReference type="Pfam" id="PF04773"/>
    </source>
</evidence>
<evidence type="ECO:0000313" key="4">
    <source>
        <dbReference type="EMBL" id="KMM35459.1"/>
    </source>
</evidence>
<dbReference type="InterPro" id="IPR032508">
    <property type="entry name" value="FecR_C"/>
</dbReference>
<dbReference type="Proteomes" id="UP000036166">
    <property type="component" value="Unassembled WGS sequence"/>
</dbReference>
<protein>
    <recommendedName>
        <fullName evidence="6">DUF4974 domain-containing protein</fullName>
    </recommendedName>
</protein>
<keyword evidence="1" id="KW-0812">Transmembrane</keyword>
<dbReference type="AlphaFoldDB" id="A0A0J6CTM1"/>
<proteinExistence type="predicted"/>
<comment type="caution">
    <text evidence="4">The sequence shown here is derived from an EMBL/GenBank/DDBJ whole genome shotgun (WGS) entry which is preliminary data.</text>
</comment>
<dbReference type="PIRSF" id="PIRSF018266">
    <property type="entry name" value="FecR"/>
    <property type="match status" value="1"/>
</dbReference>
<evidence type="ECO:0000259" key="3">
    <source>
        <dbReference type="Pfam" id="PF16344"/>
    </source>
</evidence>
<dbReference type="InterPro" id="IPR006860">
    <property type="entry name" value="FecR"/>
</dbReference>
<dbReference type="Pfam" id="PF16344">
    <property type="entry name" value="FecR_C"/>
    <property type="match status" value="1"/>
</dbReference>
<feature type="domain" description="FecR protein" evidence="2">
    <location>
        <begin position="117"/>
        <end position="210"/>
    </location>
</feature>
<dbReference type="Gene3D" id="2.60.120.1440">
    <property type="match status" value="1"/>
</dbReference>
<dbReference type="PATRIC" id="fig|328812.4.peg.2683"/>
<keyword evidence="1" id="KW-1133">Transmembrane helix</keyword>
<sequence length="328" mass="37883">MSEELLIRFLTRRCTSDEIRKVDEWVAEDKANADWLFEMERIWSLKDELRFSDKKEIEDAYSRFISGLQDTGTGKKVRRSVVLPSWIKYAAAIVLIGLLGTNLFFLLDKDTGLTNIVEVPRGQRVALTLSDGTKVWLNSNSKFVYPAQFSSEERDVRLEGEGFFEVAHNPKSPFTVHVDLLRIKVLGTKFNVKAYKEETSFVTLAEGKVEVITDDDEQKVTMKPNQQVSYSKEYGLAVDKDINTDVVKSWILGEAAYQNKRLDEITDDLERKFDVHIDIRDRELSSEIFTCRFKESATIDQVLTLLKETRKLDYKIRGTQIEIYKPLK</sequence>
<dbReference type="PANTHER" id="PTHR30273">
    <property type="entry name" value="PERIPLASMIC SIGNAL SENSOR AND SIGMA FACTOR ACTIVATOR FECR-RELATED"/>
    <property type="match status" value="1"/>
</dbReference>
<dbReference type="GO" id="GO:0016989">
    <property type="term" value="F:sigma factor antagonist activity"/>
    <property type="evidence" value="ECO:0007669"/>
    <property type="project" value="TreeGrafter"/>
</dbReference>
<keyword evidence="1" id="KW-0472">Membrane</keyword>
<dbReference type="Pfam" id="PF04773">
    <property type="entry name" value="FecR"/>
    <property type="match status" value="1"/>
</dbReference>
<dbReference type="FunFam" id="2.60.120.1440:FF:000001">
    <property type="entry name" value="Putative anti-sigma factor"/>
    <property type="match status" value="1"/>
</dbReference>